<name>A0A2B7XII0_POLH7</name>
<feature type="compositionally biased region" description="Low complexity" evidence="5">
    <location>
        <begin position="933"/>
        <end position="950"/>
    </location>
</feature>
<dbReference type="PANTHER" id="PTHR13043">
    <property type="entry name" value="EXOCYST COMPLEX COMPONENT SEC5"/>
    <property type="match status" value="1"/>
</dbReference>
<feature type="compositionally biased region" description="Basic and acidic residues" evidence="5">
    <location>
        <begin position="243"/>
        <end position="255"/>
    </location>
</feature>
<gene>
    <name evidence="7" type="ORF">AJ80_07100</name>
</gene>
<keyword evidence="8" id="KW-1185">Reference proteome</keyword>
<feature type="compositionally biased region" description="Polar residues" evidence="5">
    <location>
        <begin position="60"/>
        <end position="72"/>
    </location>
</feature>
<feature type="region of interest" description="Disordered" evidence="5">
    <location>
        <begin position="203"/>
        <end position="255"/>
    </location>
</feature>
<feature type="domain" description="Exocyst complex component EXOC2/Sec5 N-terminal" evidence="6">
    <location>
        <begin position="107"/>
        <end position="1055"/>
    </location>
</feature>
<dbReference type="GO" id="GO:0015031">
    <property type="term" value="P:protein transport"/>
    <property type="evidence" value="ECO:0007669"/>
    <property type="project" value="UniProtKB-KW"/>
</dbReference>
<evidence type="ECO:0000256" key="4">
    <source>
        <dbReference type="RuleBase" id="RU365069"/>
    </source>
</evidence>
<feature type="compositionally biased region" description="Polar residues" evidence="5">
    <location>
        <begin position="79"/>
        <end position="93"/>
    </location>
</feature>
<sequence>MPPRFVTDWSFIGDEDSAPMGDFDQDVTHHYNLPTPYPQAWPAELDESDESDGEGEQLVPQKNINFRRSTARYSALQRGGSNRKSFVPGSQKTGDGRDNLVQKDEADPLGSSDSVIRVLKQRGLSVDDDTRLRNRFLLSSTTFSPALFLSQVHSSASTQSLLQGLDYLSKSIDQKSASLKVLVESNFERFVRAKATIDNVYTEMRHQGSQPESAATSLSRSSSRTGSHFKRYSSSALTPEADLEPKKNSLTKESDYGVKGIRTPLMEASAKAEEVWGPALGGRQREEGLKSVIYAIEKHRDVYEIGGALVRSIKQRDYDAIVDQYTRARRHANDARIIADRAIANEQPLTDEQIHTILATGRMWADVEKQMQAFKRDLWRRLSSVQTTATADTANGPVEEHMELISALLELGVEDNPVWVWLLGRYDYLKNRIMGFCERSRVEIEILRRRLANADKPTPQTVAPYIRLAGRDGTEIPEESLDREQVLELWECVHSYMNKLLSIQGGLLGDVTDFWATIQSFIDGSKQKLLPAGFEGESRKHHRLSIDGVGALRDGVVELVNLIRENAVSLFADPPPEDVSLLLTPTPLSPNSPLSGLTPTESRFNMDNIPPPSPKRGEPWEDFAFWPPYSNSLSAVHYLSKLLIIVGTAASEIASMSPIANSGSTYDKLKLLVGGARERCVRATCAAWNKDAEFIKYLEDWTRDPDQKDMTRMPALFVAFESAVLSGMQRILYISDAMTKTGVVDVVTPPPAKLLQMVRSQFVTSVYKALSGLVENAEHPIQIEGDDEWILLGATASKDGSDVPSIIASSGIDSKNRNVRMLLTLSNLKSLRTEHVPQLVTNFETSFSVKLTEESKTIQDVLGQIDARLFQSYTRPMIATMDKTIKDGISAPDWVPSTSRPDQVRPYVYTVMLNLVMVHSEVSTTLPTTGPFTSSSSLQSPTSPLPTSTSSPSLATAILSHLITKISSSLLTAFTSRPKYTLPALMQATLDTEFIAQTMSQFVTDEASHIQSEIYLELDKRTTNDARSKLQAELGEMRGVLKRLREETRGEFACFRKVRGPNAK</sequence>
<protein>
    <recommendedName>
        <fullName evidence="4">Exocyst complex component SEC5</fullName>
    </recommendedName>
</protein>
<dbReference type="PANTHER" id="PTHR13043:SF1">
    <property type="entry name" value="EXOCYST COMPLEX COMPONENT 2"/>
    <property type="match status" value="1"/>
</dbReference>
<evidence type="ECO:0000256" key="5">
    <source>
        <dbReference type="SAM" id="MobiDB-lite"/>
    </source>
</evidence>
<comment type="function">
    <text evidence="4">Component of the exocyst complex involved in the docking of exocytic vesicles with fusion sites on the plasma membrane.</text>
</comment>
<dbReference type="OrthoDB" id="26242at2759"/>
<evidence type="ECO:0000313" key="8">
    <source>
        <dbReference type="Proteomes" id="UP000224634"/>
    </source>
</evidence>
<dbReference type="InterPro" id="IPR029175">
    <property type="entry name" value="EXOC2/Sec5"/>
</dbReference>
<feature type="region of interest" description="Disordered" evidence="5">
    <location>
        <begin position="928"/>
        <end position="950"/>
    </location>
</feature>
<dbReference type="GO" id="GO:0006887">
    <property type="term" value="P:exocytosis"/>
    <property type="evidence" value="ECO:0007669"/>
    <property type="project" value="UniProtKB-KW"/>
</dbReference>
<evidence type="ECO:0000256" key="3">
    <source>
        <dbReference type="ARBA" id="ARBA00022483"/>
    </source>
</evidence>
<dbReference type="Pfam" id="PF15469">
    <property type="entry name" value="Sec5"/>
    <property type="match status" value="1"/>
</dbReference>
<dbReference type="STRING" id="1447883.A0A2B7XII0"/>
<accession>A0A2B7XII0</accession>
<feature type="compositionally biased region" description="Low complexity" evidence="5">
    <location>
        <begin position="213"/>
        <end position="226"/>
    </location>
</feature>
<comment type="subunit">
    <text evidence="4">Component of the exocyst complex.</text>
</comment>
<proteinExistence type="inferred from homology"/>
<dbReference type="EMBL" id="PDNA01000131">
    <property type="protein sequence ID" value="PGH11534.1"/>
    <property type="molecule type" value="Genomic_DNA"/>
</dbReference>
<dbReference type="Proteomes" id="UP000224634">
    <property type="component" value="Unassembled WGS sequence"/>
</dbReference>
<dbReference type="AlphaFoldDB" id="A0A2B7XII0"/>
<evidence type="ECO:0000256" key="2">
    <source>
        <dbReference type="ARBA" id="ARBA00022448"/>
    </source>
</evidence>
<organism evidence="7 8">
    <name type="scientific">Polytolypa hystricis (strain UAMH7299)</name>
    <dbReference type="NCBI Taxonomy" id="1447883"/>
    <lineage>
        <taxon>Eukaryota</taxon>
        <taxon>Fungi</taxon>
        <taxon>Dikarya</taxon>
        <taxon>Ascomycota</taxon>
        <taxon>Pezizomycotina</taxon>
        <taxon>Eurotiomycetes</taxon>
        <taxon>Eurotiomycetidae</taxon>
        <taxon>Onygenales</taxon>
        <taxon>Onygenales incertae sedis</taxon>
        <taxon>Polytolypa</taxon>
    </lineage>
</organism>
<comment type="caution">
    <text evidence="7">The sequence shown here is derived from an EMBL/GenBank/DDBJ whole genome shotgun (WGS) entry which is preliminary data.</text>
</comment>
<dbReference type="GO" id="GO:0000145">
    <property type="term" value="C:exocyst"/>
    <property type="evidence" value="ECO:0007669"/>
    <property type="project" value="UniProtKB-UniRule"/>
</dbReference>
<evidence type="ECO:0000256" key="1">
    <source>
        <dbReference type="ARBA" id="ARBA00010578"/>
    </source>
</evidence>
<comment type="similarity">
    <text evidence="1 4">Belongs to the SEC5 family.</text>
</comment>
<evidence type="ECO:0000259" key="6">
    <source>
        <dbReference type="Pfam" id="PF15469"/>
    </source>
</evidence>
<dbReference type="InterPro" id="IPR039481">
    <property type="entry name" value="EXOC2/Sec5_N_dom"/>
</dbReference>
<evidence type="ECO:0000313" key="7">
    <source>
        <dbReference type="EMBL" id="PGH11534.1"/>
    </source>
</evidence>
<feature type="compositionally biased region" description="Basic and acidic residues" evidence="5">
    <location>
        <begin position="94"/>
        <end position="106"/>
    </location>
</feature>
<keyword evidence="3 4" id="KW-0268">Exocytosis</keyword>
<feature type="region of interest" description="Disordered" evidence="5">
    <location>
        <begin position="17"/>
        <end position="109"/>
    </location>
</feature>
<keyword evidence="4" id="KW-0653">Protein transport</keyword>
<dbReference type="GO" id="GO:0006893">
    <property type="term" value="P:Golgi to plasma membrane transport"/>
    <property type="evidence" value="ECO:0007669"/>
    <property type="project" value="UniProtKB-UniRule"/>
</dbReference>
<reference evidence="7 8" key="1">
    <citation type="submission" date="2017-10" db="EMBL/GenBank/DDBJ databases">
        <title>Comparative genomics in systemic dimorphic fungi from Ajellomycetaceae.</title>
        <authorList>
            <person name="Munoz J.F."/>
            <person name="Mcewen J.G."/>
            <person name="Clay O.K."/>
            <person name="Cuomo C.A."/>
        </authorList>
    </citation>
    <scope>NUCLEOTIDE SEQUENCE [LARGE SCALE GENOMIC DNA]</scope>
    <source>
        <strain evidence="7 8">UAMH7299</strain>
    </source>
</reference>
<feature type="region of interest" description="Disordered" evidence="5">
    <location>
        <begin position="592"/>
        <end position="613"/>
    </location>
</feature>
<feature type="compositionally biased region" description="Acidic residues" evidence="5">
    <location>
        <begin position="44"/>
        <end position="55"/>
    </location>
</feature>
<keyword evidence="2 4" id="KW-0813">Transport</keyword>